<proteinExistence type="predicted"/>
<evidence type="ECO:0008006" key="5">
    <source>
        <dbReference type="Google" id="ProtNLM"/>
    </source>
</evidence>
<evidence type="ECO:0000256" key="2">
    <source>
        <dbReference type="SAM" id="SignalP"/>
    </source>
</evidence>
<keyword evidence="1" id="KW-0812">Transmembrane</keyword>
<keyword evidence="2" id="KW-0732">Signal</keyword>
<name>A0A9X3S672_9ACTN</name>
<comment type="caution">
    <text evidence="3">The sequence shown here is derived from an EMBL/GenBank/DDBJ whole genome shotgun (WGS) entry which is preliminary data.</text>
</comment>
<sequence>MHLPSPHVGTAAATAVLALVAIAAAPAAAAPAKPAFALTVSDTGSGKLVRGTPGRVVRGAVVVRSLSSRAVTVKLQAADIGAASNGNAAYKTSRLKGAGRWLRLATHTVRLQPNAVQTVTYTLSIPSTARRASYYAGIVGVNAAELAAARRKPSQKKAFNFSNVNRQALPITVRLPGRLYRRLTLRSVTIKVEPAGAGLVLALRPGGTQLITSASVNLTVSRGAKTVITHASTLGQLFPGEGLNFRIPWTGRPTEGDYRVKGVIRPKLAKPIFIDQTVTFTPKKAAEAEAETTPIASTGGTPGWVWVALALGAALVLALLVTMLVLVLKLRHQRPVGVA</sequence>
<keyword evidence="1" id="KW-1133">Transmembrane helix</keyword>
<evidence type="ECO:0000256" key="1">
    <source>
        <dbReference type="SAM" id="Phobius"/>
    </source>
</evidence>
<keyword evidence="1" id="KW-0472">Membrane</keyword>
<feature type="transmembrane region" description="Helical" evidence="1">
    <location>
        <begin position="304"/>
        <end position="328"/>
    </location>
</feature>
<gene>
    <name evidence="3" type="ORF">OJ997_05080</name>
</gene>
<protein>
    <recommendedName>
        <fullName evidence="5">DUF916 domain-containing protein</fullName>
    </recommendedName>
</protein>
<dbReference type="RefSeq" id="WP_270023957.1">
    <property type="nucleotide sequence ID" value="NZ_JAPDDP010000006.1"/>
</dbReference>
<dbReference type="EMBL" id="JAPDDP010000006">
    <property type="protein sequence ID" value="MDA0179659.1"/>
    <property type="molecule type" value="Genomic_DNA"/>
</dbReference>
<dbReference type="Proteomes" id="UP001147653">
    <property type="component" value="Unassembled WGS sequence"/>
</dbReference>
<evidence type="ECO:0000313" key="3">
    <source>
        <dbReference type="EMBL" id="MDA0179659.1"/>
    </source>
</evidence>
<feature type="chain" id="PRO_5040952984" description="DUF916 domain-containing protein" evidence="2">
    <location>
        <begin position="30"/>
        <end position="339"/>
    </location>
</feature>
<keyword evidence="4" id="KW-1185">Reference proteome</keyword>
<feature type="signal peptide" evidence="2">
    <location>
        <begin position="1"/>
        <end position="29"/>
    </location>
</feature>
<evidence type="ECO:0000313" key="4">
    <source>
        <dbReference type="Proteomes" id="UP001147653"/>
    </source>
</evidence>
<dbReference type="AlphaFoldDB" id="A0A9X3S672"/>
<accession>A0A9X3S672</accession>
<reference evidence="3" key="1">
    <citation type="submission" date="2022-10" db="EMBL/GenBank/DDBJ databases">
        <title>The WGS of Solirubrobacter phytolaccae KCTC 29190.</title>
        <authorList>
            <person name="Jiang Z."/>
        </authorList>
    </citation>
    <scope>NUCLEOTIDE SEQUENCE</scope>
    <source>
        <strain evidence="3">KCTC 29190</strain>
    </source>
</reference>
<organism evidence="3 4">
    <name type="scientific">Solirubrobacter phytolaccae</name>
    <dbReference type="NCBI Taxonomy" id="1404360"/>
    <lineage>
        <taxon>Bacteria</taxon>
        <taxon>Bacillati</taxon>
        <taxon>Actinomycetota</taxon>
        <taxon>Thermoleophilia</taxon>
        <taxon>Solirubrobacterales</taxon>
        <taxon>Solirubrobacteraceae</taxon>
        <taxon>Solirubrobacter</taxon>
    </lineage>
</organism>